<dbReference type="Pfam" id="PF00376">
    <property type="entry name" value="MerR"/>
    <property type="match status" value="1"/>
</dbReference>
<evidence type="ECO:0000259" key="2">
    <source>
        <dbReference type="PROSITE" id="PS50937"/>
    </source>
</evidence>
<dbReference type="SUPFAM" id="SSF46955">
    <property type="entry name" value="Putative DNA-binding domain"/>
    <property type="match status" value="1"/>
</dbReference>
<gene>
    <name evidence="3" type="ORF">A2786_00085</name>
</gene>
<protein>
    <recommendedName>
        <fullName evidence="2">HTH merR-type domain-containing protein</fullName>
    </recommendedName>
</protein>
<dbReference type="Gene3D" id="1.10.1660.10">
    <property type="match status" value="1"/>
</dbReference>
<dbReference type="GO" id="GO:0006355">
    <property type="term" value="P:regulation of DNA-templated transcription"/>
    <property type="evidence" value="ECO:0007669"/>
    <property type="project" value="InterPro"/>
</dbReference>
<keyword evidence="1" id="KW-0472">Membrane</keyword>
<evidence type="ECO:0000313" key="4">
    <source>
        <dbReference type="Proteomes" id="UP000179233"/>
    </source>
</evidence>
<keyword evidence="1" id="KW-1133">Transmembrane helix</keyword>
<dbReference type="Proteomes" id="UP000179233">
    <property type="component" value="Unassembled WGS sequence"/>
</dbReference>
<dbReference type="AlphaFoldDB" id="A0A1G1VRD4"/>
<feature type="transmembrane region" description="Helical" evidence="1">
    <location>
        <begin position="115"/>
        <end position="137"/>
    </location>
</feature>
<reference evidence="3 4" key="1">
    <citation type="journal article" date="2016" name="Nat. Commun.">
        <title>Thousands of microbial genomes shed light on interconnected biogeochemical processes in an aquifer system.</title>
        <authorList>
            <person name="Anantharaman K."/>
            <person name="Brown C.T."/>
            <person name="Hug L.A."/>
            <person name="Sharon I."/>
            <person name="Castelle C.J."/>
            <person name="Probst A.J."/>
            <person name="Thomas B.C."/>
            <person name="Singh A."/>
            <person name="Wilkins M.J."/>
            <person name="Karaoz U."/>
            <person name="Brodie E.L."/>
            <person name="Williams K.H."/>
            <person name="Hubbard S.S."/>
            <person name="Banfield J.F."/>
        </authorList>
    </citation>
    <scope>NUCLEOTIDE SEQUENCE [LARGE SCALE GENOMIC DNA]</scope>
</reference>
<feature type="domain" description="HTH merR-type" evidence="2">
    <location>
        <begin position="11"/>
        <end position="58"/>
    </location>
</feature>
<dbReference type="EMBL" id="MHCJ01000005">
    <property type="protein sequence ID" value="OGY17930.1"/>
    <property type="molecule type" value="Genomic_DNA"/>
</dbReference>
<dbReference type="NCBIfam" id="TIGR01764">
    <property type="entry name" value="excise"/>
    <property type="match status" value="1"/>
</dbReference>
<dbReference type="InterPro" id="IPR000551">
    <property type="entry name" value="MerR-type_HTH_dom"/>
</dbReference>
<dbReference type="PROSITE" id="PS50937">
    <property type="entry name" value="HTH_MERR_2"/>
    <property type="match status" value="1"/>
</dbReference>
<keyword evidence="1" id="KW-0812">Transmembrane</keyword>
<evidence type="ECO:0000313" key="3">
    <source>
        <dbReference type="EMBL" id="OGY17930.1"/>
    </source>
</evidence>
<organism evidence="3 4">
    <name type="scientific">Candidatus Chisholmbacteria bacterium RIFCSPHIGHO2_01_FULL_52_32</name>
    <dbReference type="NCBI Taxonomy" id="1797591"/>
    <lineage>
        <taxon>Bacteria</taxon>
        <taxon>Candidatus Chisholmiibacteriota</taxon>
    </lineage>
</organism>
<proteinExistence type="predicted"/>
<dbReference type="CDD" id="cd04762">
    <property type="entry name" value="HTH_MerR-trunc"/>
    <property type="match status" value="1"/>
</dbReference>
<sequence>MKNSNLVTKRWLTIEDAAKYLGVSQDTLRRWEKKDRLIPRRTMGGHRRYLRRQLEAVLKQPFPVPESYVKSSISKKEYQKPPKSISIPPTPPISKHQYTSVAINKYKSIYDRIKSLLPTIIIGIGIVSLLIGSYLLFRQSQSPSQVASFVSPLP</sequence>
<dbReference type="InterPro" id="IPR010093">
    <property type="entry name" value="SinI_DNA-bd"/>
</dbReference>
<comment type="caution">
    <text evidence="3">The sequence shown here is derived from an EMBL/GenBank/DDBJ whole genome shotgun (WGS) entry which is preliminary data.</text>
</comment>
<evidence type="ECO:0000256" key="1">
    <source>
        <dbReference type="SAM" id="Phobius"/>
    </source>
</evidence>
<dbReference type="InterPro" id="IPR009061">
    <property type="entry name" value="DNA-bd_dom_put_sf"/>
</dbReference>
<dbReference type="GO" id="GO:0003677">
    <property type="term" value="F:DNA binding"/>
    <property type="evidence" value="ECO:0007669"/>
    <property type="project" value="InterPro"/>
</dbReference>
<name>A0A1G1VRD4_9BACT</name>
<accession>A0A1G1VRD4</accession>